<dbReference type="GO" id="GO:0050660">
    <property type="term" value="F:flavin adenine dinucleotide binding"/>
    <property type="evidence" value="ECO:0007669"/>
    <property type="project" value="TreeGrafter"/>
</dbReference>
<dbReference type="EMBL" id="JAWWNJ010000001">
    <property type="protein sequence ID" value="KAK7064071.1"/>
    <property type="molecule type" value="Genomic_DNA"/>
</dbReference>
<keyword evidence="4" id="KW-0560">Oxidoreductase</keyword>
<proteinExistence type="inferred from homology"/>
<dbReference type="SUPFAM" id="SSF51905">
    <property type="entry name" value="FAD/NAD(P)-binding domain"/>
    <property type="match status" value="1"/>
</dbReference>
<comment type="caution">
    <text evidence="6">The sequence shown here is derived from an EMBL/GenBank/DDBJ whole genome shotgun (WGS) entry which is preliminary data.</text>
</comment>
<protein>
    <submittedName>
        <fullName evidence="6">FAD/NAD(P)-binding domain-containing protein</fullName>
    </submittedName>
</protein>
<evidence type="ECO:0000256" key="3">
    <source>
        <dbReference type="ARBA" id="ARBA00022827"/>
    </source>
</evidence>
<dbReference type="PRINTS" id="PR00368">
    <property type="entry name" value="FADPNR"/>
</dbReference>
<dbReference type="Gene3D" id="3.50.50.100">
    <property type="match status" value="1"/>
</dbReference>
<keyword evidence="3" id="KW-0274">FAD</keyword>
<name>A0AAW0EHT1_9AGAR</name>
<dbReference type="Pfam" id="PF07992">
    <property type="entry name" value="Pyr_redox_2"/>
    <property type="match status" value="1"/>
</dbReference>
<evidence type="ECO:0000313" key="6">
    <source>
        <dbReference type="EMBL" id="KAK7064071.1"/>
    </source>
</evidence>
<dbReference type="PANTHER" id="PTHR43735:SF3">
    <property type="entry name" value="FERROPTOSIS SUPPRESSOR PROTEIN 1"/>
    <property type="match status" value="1"/>
</dbReference>
<dbReference type="GO" id="GO:0004174">
    <property type="term" value="F:electron-transferring-flavoprotein dehydrogenase activity"/>
    <property type="evidence" value="ECO:0007669"/>
    <property type="project" value="TreeGrafter"/>
</dbReference>
<feature type="domain" description="FAD/NAD(P)-binding" evidence="5">
    <location>
        <begin position="8"/>
        <end position="295"/>
    </location>
</feature>
<evidence type="ECO:0000256" key="1">
    <source>
        <dbReference type="ARBA" id="ARBA00006442"/>
    </source>
</evidence>
<organism evidence="6 7">
    <name type="scientific">Favolaschia claudopus</name>
    <dbReference type="NCBI Taxonomy" id="2862362"/>
    <lineage>
        <taxon>Eukaryota</taxon>
        <taxon>Fungi</taxon>
        <taxon>Dikarya</taxon>
        <taxon>Basidiomycota</taxon>
        <taxon>Agaricomycotina</taxon>
        <taxon>Agaricomycetes</taxon>
        <taxon>Agaricomycetidae</taxon>
        <taxon>Agaricales</taxon>
        <taxon>Marasmiineae</taxon>
        <taxon>Mycenaceae</taxon>
        <taxon>Favolaschia</taxon>
    </lineage>
</organism>
<accession>A0AAW0EHT1</accession>
<dbReference type="GO" id="GO:0005737">
    <property type="term" value="C:cytoplasm"/>
    <property type="evidence" value="ECO:0007669"/>
    <property type="project" value="TreeGrafter"/>
</dbReference>
<dbReference type="PANTHER" id="PTHR43735">
    <property type="entry name" value="APOPTOSIS-INDUCING FACTOR 1"/>
    <property type="match status" value="1"/>
</dbReference>
<sequence>MASSSSSKIVIVGAGSGGGAVLARALSTKLPSAKITLINPLPYAISRPTLPRMTVSDQNDLFDTALMPYDKLFANPNGTFVQGLVEIIKPAAKGGSVVLASGQELPYDILVLAPGSIWEGPLDFPTDPDAVKAFLSESRARFSKAQKIVLAGGGAVGIEYAGEIKDIWPNKEVTIVHGDKLLFNPAYPDGFRKGMEKSLRDRGVSIILNDFLDDIPAPGPANIKTRNGHSIDADLVVTTRGPRPNTEFVARSLGADTLDERGQIKVTKTLQLINHPNIFAIGDAINTVEQKQVMKAMAHSGIVAGNIIATVSGKGLKPYKGSPEMIIVTNGKNGGKAYMGILWGLTFGDWFARMIKSKTLMVPMARSGLGLS</sequence>
<evidence type="ECO:0000256" key="2">
    <source>
        <dbReference type="ARBA" id="ARBA00022630"/>
    </source>
</evidence>
<dbReference type="Proteomes" id="UP001362999">
    <property type="component" value="Unassembled WGS sequence"/>
</dbReference>
<keyword evidence="2" id="KW-0285">Flavoprotein</keyword>
<evidence type="ECO:0000256" key="4">
    <source>
        <dbReference type="ARBA" id="ARBA00023002"/>
    </source>
</evidence>
<dbReference type="InterPro" id="IPR023753">
    <property type="entry name" value="FAD/NAD-binding_dom"/>
</dbReference>
<dbReference type="AlphaFoldDB" id="A0AAW0EHT1"/>
<keyword evidence="7" id="KW-1185">Reference proteome</keyword>
<reference evidence="6 7" key="1">
    <citation type="journal article" date="2024" name="J Genomics">
        <title>Draft genome sequencing and assembly of Favolaschia claudopus CIRM-BRFM 2984 isolated from oak limbs.</title>
        <authorList>
            <person name="Navarro D."/>
            <person name="Drula E."/>
            <person name="Chaduli D."/>
            <person name="Cazenave R."/>
            <person name="Ahrendt S."/>
            <person name="Wang J."/>
            <person name="Lipzen A."/>
            <person name="Daum C."/>
            <person name="Barry K."/>
            <person name="Grigoriev I.V."/>
            <person name="Favel A."/>
            <person name="Rosso M.N."/>
            <person name="Martin F."/>
        </authorList>
    </citation>
    <scope>NUCLEOTIDE SEQUENCE [LARGE SCALE GENOMIC DNA]</scope>
    <source>
        <strain evidence="6 7">CIRM-BRFM 2984</strain>
    </source>
</reference>
<dbReference type="PRINTS" id="PR00411">
    <property type="entry name" value="PNDRDTASEI"/>
</dbReference>
<comment type="similarity">
    <text evidence="1">Belongs to the FAD-dependent oxidoreductase family.</text>
</comment>
<gene>
    <name evidence="6" type="ORF">R3P38DRAFT_2822219</name>
</gene>
<dbReference type="InterPro" id="IPR036188">
    <property type="entry name" value="FAD/NAD-bd_sf"/>
</dbReference>
<evidence type="ECO:0000313" key="7">
    <source>
        <dbReference type="Proteomes" id="UP001362999"/>
    </source>
</evidence>
<evidence type="ECO:0000259" key="5">
    <source>
        <dbReference type="Pfam" id="PF07992"/>
    </source>
</evidence>